<accession>A0AB33VES4</accession>
<dbReference type="AlphaFoldDB" id="A0AB33VES4"/>
<name>A0AB33VES4_RALSU</name>
<comment type="caution">
    <text evidence="1">The sequence shown here is derived from an EMBL/GenBank/DDBJ whole genome shotgun (WGS) entry which is preliminary data.</text>
</comment>
<gene>
    <name evidence="1" type="ORF">RRSL_02514</name>
</gene>
<dbReference type="RefSeq" id="WP_003263915.1">
    <property type="nucleotide sequence ID" value="NZ_AAKL01000029.1"/>
</dbReference>
<evidence type="ECO:0000313" key="2">
    <source>
        <dbReference type="Proteomes" id="UP000005933"/>
    </source>
</evidence>
<evidence type="ECO:0000313" key="1">
    <source>
        <dbReference type="EMBL" id="EAP72439.1"/>
    </source>
</evidence>
<sequence>MRPLVRPVLPAAAAAMHAPSGLLMNAFGHFCAFCERPLLDESWVWDARTGRCVDDAPGSAANWAHLYLLDRNCYEAQLAATSVDPAALLLPDQPGAFDPSRPDSPLAYTLQRLTRVLTDEAGRHTGPAEAIDRVVVTGKTPPARATIDYFALNTAYYRADTQSLEIPEEAFLQLADRRMDQRTLAWQRAANVAAKMPLAPRAALGYALAEQLRLLVGAMGFWSSCVSAAYPVIENRSVMRQVFVEPQETRRAPPPAADAIIGMAAREAARFGGNGPYHTFPGTRDLFRPGNQDSFQP</sequence>
<reference evidence="1 2" key="1">
    <citation type="journal article" date="2006" name="Mol. Plant Microbe Interact.">
        <title>Identification of open reading frames unique to a select agent: Ralstonia solanacearum race 3 biovar 2.</title>
        <authorList>
            <person name="Gabriel D.W."/>
            <person name="Allen C."/>
            <person name="Schell M."/>
            <person name="Denny T.P."/>
            <person name="Greenberg J.T."/>
            <person name="Duan Y.P."/>
            <person name="Flores-Cruz Z."/>
            <person name="Huang Q."/>
            <person name="Clifford J.M."/>
            <person name="Presting G."/>
            <person name="Gonzalez E.T."/>
            <person name="Reddy J."/>
            <person name="Elphinstone J."/>
            <person name="Swanson J."/>
            <person name="Yao J."/>
            <person name="Mulholland V."/>
            <person name="Liu L."/>
            <person name="Farmerie W."/>
            <person name="Patnaikuni M."/>
            <person name="Balogh B."/>
            <person name="Norman D."/>
            <person name="Alvarez A."/>
            <person name="Castillo J.A."/>
            <person name="Jones J."/>
            <person name="Saddler G."/>
            <person name="Walunas T."/>
            <person name="Zhukov A."/>
            <person name="Mikhailova N."/>
        </authorList>
    </citation>
    <scope>NUCLEOTIDE SEQUENCE [LARGE SCALE GENOMIC DNA]</scope>
    <source>
        <strain evidence="1 2">UW551</strain>
    </source>
</reference>
<organism evidence="1 2">
    <name type="scientific">Ralstonia solanacearum (strain UW551)</name>
    <dbReference type="NCBI Taxonomy" id="342110"/>
    <lineage>
        <taxon>Bacteria</taxon>
        <taxon>Pseudomonadati</taxon>
        <taxon>Pseudomonadota</taxon>
        <taxon>Betaproteobacteria</taxon>
        <taxon>Burkholderiales</taxon>
        <taxon>Burkholderiaceae</taxon>
        <taxon>Ralstonia</taxon>
        <taxon>Ralstonia solanacearum species complex</taxon>
    </lineage>
</organism>
<dbReference type="Proteomes" id="UP000005933">
    <property type="component" value="Unassembled WGS sequence"/>
</dbReference>
<proteinExistence type="predicted"/>
<dbReference type="EMBL" id="AAKL01000029">
    <property type="protein sequence ID" value="EAP72439.1"/>
    <property type="molecule type" value="Genomic_DNA"/>
</dbReference>
<protein>
    <recommendedName>
        <fullName evidence="3">Transmembrane protein</fullName>
    </recommendedName>
</protein>
<evidence type="ECO:0008006" key="3">
    <source>
        <dbReference type="Google" id="ProtNLM"/>
    </source>
</evidence>